<comment type="caution">
    <text evidence="8">The sequence shown here is derived from an EMBL/GenBank/DDBJ whole genome shotgun (WGS) entry which is preliminary data.</text>
</comment>
<evidence type="ECO:0000256" key="2">
    <source>
        <dbReference type="ARBA" id="ARBA00022692"/>
    </source>
</evidence>
<feature type="transmembrane region" description="Helical" evidence="6">
    <location>
        <begin position="224"/>
        <end position="243"/>
    </location>
</feature>
<dbReference type="EMBL" id="JAKIXB020000009">
    <property type="protein sequence ID" value="KAL1605720.1"/>
    <property type="molecule type" value="Genomic_DNA"/>
</dbReference>
<evidence type="ECO:0000259" key="7">
    <source>
        <dbReference type="PROSITE" id="PS50850"/>
    </source>
</evidence>
<feature type="transmembrane region" description="Helical" evidence="6">
    <location>
        <begin position="97"/>
        <end position="118"/>
    </location>
</feature>
<feature type="transmembrane region" description="Helical" evidence="6">
    <location>
        <begin position="436"/>
        <end position="459"/>
    </location>
</feature>
<feature type="region of interest" description="Disordered" evidence="5">
    <location>
        <begin position="1"/>
        <end position="25"/>
    </location>
</feature>
<keyword evidence="2 6" id="KW-0812">Transmembrane</keyword>
<evidence type="ECO:0000313" key="8">
    <source>
        <dbReference type="EMBL" id="KAL1605720.1"/>
    </source>
</evidence>
<feature type="transmembrane region" description="Helical" evidence="6">
    <location>
        <begin position="378"/>
        <end position="397"/>
    </location>
</feature>
<dbReference type="Gene3D" id="1.20.1250.20">
    <property type="entry name" value="MFS general substrate transporter like domains"/>
    <property type="match status" value="1"/>
</dbReference>
<evidence type="ECO:0000256" key="4">
    <source>
        <dbReference type="ARBA" id="ARBA00023136"/>
    </source>
</evidence>
<accession>A0ABR3RMQ6</accession>
<dbReference type="PANTHER" id="PTHR23514">
    <property type="entry name" value="BYPASS OF STOP CODON PROTEIN 6"/>
    <property type="match status" value="1"/>
</dbReference>
<feature type="domain" description="Major facilitator superfamily (MFS) profile" evidence="7">
    <location>
        <begin position="96"/>
        <end position="489"/>
    </location>
</feature>
<keyword evidence="9" id="KW-1185">Reference proteome</keyword>
<dbReference type="PROSITE" id="PS50850">
    <property type="entry name" value="MFS"/>
    <property type="match status" value="1"/>
</dbReference>
<keyword evidence="4 6" id="KW-0472">Membrane</keyword>
<proteinExistence type="predicted"/>
<evidence type="ECO:0000256" key="6">
    <source>
        <dbReference type="SAM" id="Phobius"/>
    </source>
</evidence>
<evidence type="ECO:0000313" key="9">
    <source>
        <dbReference type="Proteomes" id="UP001521222"/>
    </source>
</evidence>
<feature type="transmembrane region" description="Helical" evidence="6">
    <location>
        <begin position="465"/>
        <end position="485"/>
    </location>
</feature>
<feature type="transmembrane region" description="Helical" evidence="6">
    <location>
        <begin position="403"/>
        <end position="424"/>
    </location>
</feature>
<evidence type="ECO:0000256" key="1">
    <source>
        <dbReference type="ARBA" id="ARBA00004141"/>
    </source>
</evidence>
<sequence length="493" mass="53097">MFDIQSAAPTCLAPTHQKDKGKQPHIGVLPDIELEAIKPGKSSNDTYFDRQVQQIPGKQTPKTPNELEMSCPPTPRQDEAVGLVQTWNNPPMNRWRILCCCLIYFGNGLNDAVVGALIPYMETYYHNSHTIMSLVFVGNAVGFIAAAPLVTWVLARLGRAYTIIYAEAFLIAAYIMLVCTPPFPVVIVAFFCIGYGAATSLALNNVFCANIQPSSAILGAAHGSYGIGGTIAPIIGTAIVSTGVIWSRFYFFLLGLRFICIPFAAWAFHKYEEDSSTTLLTALEMTASRQHAVEDAGSKTRELKLALKNKVTIFGALFIAAYQGAEVTIGGWIISYLINYRDGDPAKVGYVTAGFWAGITIGRFVLTHAAPRIGEKNYVIGLTLGTMALQLMAWLIPNIIGNAVAVSLLGLLLGPVYPCAQTIFSRLVPRHLQTTAIGFIGSAGSSGGAIAPFTTGILAQAVGTWVLHPVALGLYGAMLVCWFALPRVNKRTD</sequence>
<feature type="transmembrane region" description="Helical" evidence="6">
    <location>
        <begin position="311"/>
        <end position="336"/>
    </location>
</feature>
<feature type="transmembrane region" description="Helical" evidence="6">
    <location>
        <begin position="249"/>
        <end position="268"/>
    </location>
</feature>
<dbReference type="SUPFAM" id="SSF103473">
    <property type="entry name" value="MFS general substrate transporter"/>
    <property type="match status" value="1"/>
</dbReference>
<protein>
    <recommendedName>
        <fullName evidence="7">Major facilitator superfamily (MFS) profile domain-containing protein</fullName>
    </recommendedName>
</protein>
<dbReference type="InterPro" id="IPR011701">
    <property type="entry name" value="MFS"/>
</dbReference>
<name>A0ABR3RMQ6_9PLEO</name>
<feature type="transmembrane region" description="Helical" evidence="6">
    <location>
        <begin position="348"/>
        <end position="366"/>
    </location>
</feature>
<gene>
    <name evidence="8" type="ORF">SLS59_003523</name>
</gene>
<comment type="subcellular location">
    <subcellularLocation>
        <location evidence="1">Membrane</location>
        <topology evidence="1">Multi-pass membrane protein</topology>
    </subcellularLocation>
</comment>
<keyword evidence="3 6" id="KW-1133">Transmembrane helix</keyword>
<dbReference type="InterPro" id="IPR020846">
    <property type="entry name" value="MFS_dom"/>
</dbReference>
<feature type="transmembrane region" description="Helical" evidence="6">
    <location>
        <begin position="130"/>
        <end position="153"/>
    </location>
</feature>
<dbReference type="InterPro" id="IPR036259">
    <property type="entry name" value="MFS_trans_sf"/>
</dbReference>
<dbReference type="InterPro" id="IPR051788">
    <property type="entry name" value="MFS_Transporter"/>
</dbReference>
<dbReference type="Pfam" id="PF07690">
    <property type="entry name" value="MFS_1"/>
    <property type="match status" value="1"/>
</dbReference>
<dbReference type="PANTHER" id="PTHR23514:SF6">
    <property type="entry name" value="MAJOR FACILITATOR SUPERFAMILY (MFS) PROFILE DOMAIN-CONTAINING PROTEIN"/>
    <property type="match status" value="1"/>
</dbReference>
<reference evidence="8 9" key="1">
    <citation type="submission" date="2024-02" db="EMBL/GenBank/DDBJ databases">
        <title>De novo assembly and annotation of 12 fungi associated with fruit tree decline syndrome in Ontario, Canada.</title>
        <authorList>
            <person name="Sulman M."/>
            <person name="Ellouze W."/>
            <person name="Ilyukhin E."/>
        </authorList>
    </citation>
    <scope>NUCLEOTIDE SEQUENCE [LARGE SCALE GENOMIC DNA]</scope>
    <source>
        <strain evidence="8 9">M97-236</strain>
    </source>
</reference>
<feature type="transmembrane region" description="Helical" evidence="6">
    <location>
        <begin position="183"/>
        <end position="203"/>
    </location>
</feature>
<evidence type="ECO:0000256" key="3">
    <source>
        <dbReference type="ARBA" id="ARBA00022989"/>
    </source>
</evidence>
<organism evidence="8 9">
    <name type="scientific">Nothophoma quercina</name>
    <dbReference type="NCBI Taxonomy" id="749835"/>
    <lineage>
        <taxon>Eukaryota</taxon>
        <taxon>Fungi</taxon>
        <taxon>Dikarya</taxon>
        <taxon>Ascomycota</taxon>
        <taxon>Pezizomycotina</taxon>
        <taxon>Dothideomycetes</taxon>
        <taxon>Pleosporomycetidae</taxon>
        <taxon>Pleosporales</taxon>
        <taxon>Pleosporineae</taxon>
        <taxon>Didymellaceae</taxon>
        <taxon>Nothophoma</taxon>
    </lineage>
</organism>
<evidence type="ECO:0000256" key="5">
    <source>
        <dbReference type="SAM" id="MobiDB-lite"/>
    </source>
</evidence>
<feature type="transmembrane region" description="Helical" evidence="6">
    <location>
        <begin position="160"/>
        <end position="177"/>
    </location>
</feature>
<dbReference type="Proteomes" id="UP001521222">
    <property type="component" value="Unassembled WGS sequence"/>
</dbReference>